<reference evidence="2" key="1">
    <citation type="submission" date="2022-10" db="EMBL/GenBank/DDBJ databases">
        <authorList>
            <person name="Chen Y."/>
            <person name="Dougan E. K."/>
            <person name="Chan C."/>
            <person name="Rhodes N."/>
            <person name="Thang M."/>
        </authorList>
    </citation>
    <scope>NUCLEOTIDE SEQUENCE</scope>
</reference>
<feature type="transmembrane region" description="Helical" evidence="1">
    <location>
        <begin position="224"/>
        <end position="242"/>
    </location>
</feature>
<comment type="caution">
    <text evidence="2">The sequence shown here is derived from an EMBL/GenBank/DDBJ whole genome shotgun (WGS) entry which is preliminary data.</text>
</comment>
<feature type="transmembrane region" description="Helical" evidence="1">
    <location>
        <begin position="109"/>
        <end position="128"/>
    </location>
</feature>
<protein>
    <submittedName>
        <fullName evidence="2">Uncharacterized protein</fullName>
    </submittedName>
</protein>
<keyword evidence="1" id="KW-1133">Transmembrane helix</keyword>
<keyword evidence="1" id="KW-0472">Membrane</keyword>
<evidence type="ECO:0000313" key="2">
    <source>
        <dbReference type="EMBL" id="CAI3973504.1"/>
    </source>
</evidence>
<evidence type="ECO:0000313" key="4">
    <source>
        <dbReference type="Proteomes" id="UP001152797"/>
    </source>
</evidence>
<keyword evidence="1" id="KW-0812">Transmembrane</keyword>
<accession>A0A9P1FE23</accession>
<keyword evidence="4" id="KW-1185">Reference proteome</keyword>
<sequence>MATLPASVRVSVRVVGSDFIPGPKARLRKDLSKGQGWRMAGTSVAVTATACCSVGLRARKPTAEMLKNKVAKGMQRREMQMDAPDAIEEFQGLKDDPLASWSLLGDQEFLARMWTVLFLAFLPCAYLTSKVYPVSNEIGELLPQNILADVSFGFSVAALFLTAVLLRIGYRQLEVNQLLRQRSIFLETGGGGYFVQKKSAANQRKDALIHRYETAPSIVKVRRYVLSTLLFAFATGVAGFASDGEMKRTEGSEEEE</sequence>
<dbReference type="EMBL" id="CAMXCT010000080">
    <property type="protein sequence ID" value="CAI3973504.1"/>
    <property type="molecule type" value="Genomic_DNA"/>
</dbReference>
<dbReference type="AlphaFoldDB" id="A0A9P1FE23"/>
<evidence type="ECO:0000256" key="1">
    <source>
        <dbReference type="SAM" id="Phobius"/>
    </source>
</evidence>
<proteinExistence type="predicted"/>
<dbReference type="InterPro" id="IPR009631">
    <property type="entry name" value="CGLD27-like"/>
</dbReference>
<evidence type="ECO:0000313" key="3">
    <source>
        <dbReference type="EMBL" id="CAL4760816.1"/>
    </source>
</evidence>
<dbReference type="Pfam" id="PF06799">
    <property type="entry name" value="CGLD27-like"/>
    <property type="match status" value="1"/>
</dbReference>
<organism evidence="2">
    <name type="scientific">Cladocopium goreaui</name>
    <dbReference type="NCBI Taxonomy" id="2562237"/>
    <lineage>
        <taxon>Eukaryota</taxon>
        <taxon>Sar</taxon>
        <taxon>Alveolata</taxon>
        <taxon>Dinophyceae</taxon>
        <taxon>Suessiales</taxon>
        <taxon>Symbiodiniaceae</taxon>
        <taxon>Cladocopium</taxon>
    </lineage>
</organism>
<name>A0A9P1FE23_9DINO</name>
<feature type="transmembrane region" description="Helical" evidence="1">
    <location>
        <begin position="148"/>
        <end position="170"/>
    </location>
</feature>
<dbReference type="Proteomes" id="UP001152797">
    <property type="component" value="Unassembled WGS sequence"/>
</dbReference>
<gene>
    <name evidence="2" type="ORF">C1SCF055_LOCUS2009</name>
</gene>
<reference evidence="3 4" key="2">
    <citation type="submission" date="2024-05" db="EMBL/GenBank/DDBJ databases">
        <authorList>
            <person name="Chen Y."/>
            <person name="Shah S."/>
            <person name="Dougan E. K."/>
            <person name="Thang M."/>
            <person name="Chan C."/>
        </authorList>
    </citation>
    <scope>NUCLEOTIDE SEQUENCE [LARGE SCALE GENOMIC DNA]</scope>
</reference>
<dbReference type="OrthoDB" id="10523241at2759"/>
<dbReference type="EMBL" id="CAMXCT030000080">
    <property type="protein sequence ID" value="CAL4760816.1"/>
    <property type="molecule type" value="Genomic_DNA"/>
</dbReference>
<dbReference type="EMBL" id="CAMXCT020000080">
    <property type="protein sequence ID" value="CAL1126879.1"/>
    <property type="molecule type" value="Genomic_DNA"/>
</dbReference>